<dbReference type="Proteomes" id="UP001153331">
    <property type="component" value="Unassembled WGS sequence"/>
</dbReference>
<protein>
    <submittedName>
        <fullName evidence="1">Uncharacterized protein</fullName>
    </submittedName>
</protein>
<evidence type="ECO:0000313" key="1">
    <source>
        <dbReference type="EMBL" id="KAJ8116911.1"/>
    </source>
</evidence>
<accession>A0ACC2INX5</accession>
<evidence type="ECO:0000313" key="2">
    <source>
        <dbReference type="Proteomes" id="UP001153331"/>
    </source>
</evidence>
<name>A0ACC2INX5_9PLEO</name>
<proteinExistence type="predicted"/>
<dbReference type="EMBL" id="JAPHNI010000074">
    <property type="protein sequence ID" value="KAJ8116911.1"/>
    <property type="molecule type" value="Genomic_DNA"/>
</dbReference>
<reference evidence="1" key="1">
    <citation type="submission" date="2022-11" db="EMBL/GenBank/DDBJ databases">
        <title>Genome Sequence of Boeremia exigua.</title>
        <authorList>
            <person name="Buettner E."/>
        </authorList>
    </citation>
    <scope>NUCLEOTIDE SEQUENCE</scope>
    <source>
        <strain evidence="1">CU02</strain>
    </source>
</reference>
<keyword evidence="2" id="KW-1185">Reference proteome</keyword>
<comment type="caution">
    <text evidence="1">The sequence shown here is derived from an EMBL/GenBank/DDBJ whole genome shotgun (WGS) entry which is preliminary data.</text>
</comment>
<gene>
    <name evidence="1" type="ORF">OPT61_g1771</name>
</gene>
<sequence>MFNLRQCLVVIAGASTALAASSYSTLKVRNAGVPAGQIKNIGGIDIYHSYPPNSNTSEKAIIHLTDIFGVPLLQNKLLADSIASNGYLVLVPDLFAGDPVGVEEQEAGLNLTEWRALHPQSAVEAVINSTIHYARNELGIEKLGGVGYCFGGKYVGRWLKGDESGLDVGFVAHPSNLLETEIQGIAGPLSIAAGTLDASFNATAQSKAESILNANNITFQTNLYSQAPHGFARSAMSDHSMTAASDADSFDLAPNSPLTREKTRAAHANWVLELEQRPEFKLLEALLQNPETTTENAIHQLVDLTHRSAEEETVGNHCWMTACCFLEVAARTAPEQQSKLTDFLLSLRSVTLTDPSTNQLWTFEDGEGVVWQDLPTFGYTIADEMGSFDGQEHDYTQDEMQKWENLTAFLAQVDASTSESPSVLDFSSSWALTAFAWAFEAGADAGKPSELAVRLACIWLVYDAEKLWFRIADSGAESNTLERWNAWRQGLLDSQPCFNSGTTPMLIAHALAQMQRFQDSN</sequence>
<organism evidence="1 2">
    <name type="scientific">Boeremia exigua</name>
    <dbReference type="NCBI Taxonomy" id="749465"/>
    <lineage>
        <taxon>Eukaryota</taxon>
        <taxon>Fungi</taxon>
        <taxon>Dikarya</taxon>
        <taxon>Ascomycota</taxon>
        <taxon>Pezizomycotina</taxon>
        <taxon>Dothideomycetes</taxon>
        <taxon>Pleosporomycetidae</taxon>
        <taxon>Pleosporales</taxon>
        <taxon>Pleosporineae</taxon>
        <taxon>Didymellaceae</taxon>
        <taxon>Boeremia</taxon>
    </lineage>
</organism>